<sequence length="65" mass="7633">MKNYLTFLLLCIAASTFAQKMKIVQGEFDFLPGQKAVNVAFTYDNTTFYNENMTEEEFIEKQYNE</sequence>
<gene>
    <name evidence="1" type="ORF">LCGC14_1708100</name>
</gene>
<organism evidence="1">
    <name type="scientific">marine sediment metagenome</name>
    <dbReference type="NCBI Taxonomy" id="412755"/>
    <lineage>
        <taxon>unclassified sequences</taxon>
        <taxon>metagenomes</taxon>
        <taxon>ecological metagenomes</taxon>
    </lineage>
</organism>
<feature type="non-terminal residue" evidence="1">
    <location>
        <position position="65"/>
    </location>
</feature>
<accession>A0A0F9JWF7</accession>
<reference evidence="1" key="1">
    <citation type="journal article" date="2015" name="Nature">
        <title>Complex archaea that bridge the gap between prokaryotes and eukaryotes.</title>
        <authorList>
            <person name="Spang A."/>
            <person name="Saw J.H."/>
            <person name="Jorgensen S.L."/>
            <person name="Zaremba-Niedzwiedzka K."/>
            <person name="Martijn J."/>
            <person name="Lind A.E."/>
            <person name="van Eijk R."/>
            <person name="Schleper C."/>
            <person name="Guy L."/>
            <person name="Ettema T.J."/>
        </authorList>
    </citation>
    <scope>NUCLEOTIDE SEQUENCE</scope>
</reference>
<proteinExistence type="predicted"/>
<name>A0A0F9JWF7_9ZZZZ</name>
<dbReference type="AlphaFoldDB" id="A0A0F9JWF7"/>
<comment type="caution">
    <text evidence="1">The sequence shown here is derived from an EMBL/GenBank/DDBJ whole genome shotgun (WGS) entry which is preliminary data.</text>
</comment>
<protein>
    <submittedName>
        <fullName evidence="1">Uncharacterized protein</fullName>
    </submittedName>
</protein>
<dbReference type="EMBL" id="LAZR01015195">
    <property type="protein sequence ID" value="KKM14238.1"/>
    <property type="molecule type" value="Genomic_DNA"/>
</dbReference>
<evidence type="ECO:0000313" key="1">
    <source>
        <dbReference type="EMBL" id="KKM14238.1"/>
    </source>
</evidence>